<accession>B7VS89</accession>
<sequence length="146" mass="16334">MKSFVNKLKRICTLVAGVLIFAAITVYALYKGYLNILEFGQPIGEVETYSRFNLSLFPMGIFTLVMTIISIFYIITGERWEDRYGGVLPLSSLVFVGIALILTLMTPSIYESKYEEAGLKACSGIPTSYLPFFGKKFAVEPSLCRK</sequence>
<evidence type="ECO:0000256" key="1">
    <source>
        <dbReference type="SAM" id="Phobius"/>
    </source>
</evidence>
<dbReference type="HOGENOM" id="CLU_1748922_0_0_6"/>
<organism evidence="2 3">
    <name type="scientific">Vibrio atlanticus (strain LGP32)</name>
    <name type="common">Vibrio splendidus (strain Mel32)</name>
    <dbReference type="NCBI Taxonomy" id="575788"/>
    <lineage>
        <taxon>Bacteria</taxon>
        <taxon>Pseudomonadati</taxon>
        <taxon>Pseudomonadota</taxon>
        <taxon>Gammaproteobacteria</taxon>
        <taxon>Vibrionales</taxon>
        <taxon>Vibrionaceae</taxon>
        <taxon>Vibrio</taxon>
    </lineage>
</organism>
<evidence type="ECO:0000313" key="2">
    <source>
        <dbReference type="EMBL" id="CAV27009.1"/>
    </source>
</evidence>
<dbReference type="Proteomes" id="UP000009100">
    <property type="component" value="Chromosome 2"/>
</dbReference>
<dbReference type="AlphaFoldDB" id="B7VS89"/>
<feature type="transmembrane region" description="Helical" evidence="1">
    <location>
        <begin position="12"/>
        <end position="30"/>
    </location>
</feature>
<feature type="transmembrane region" description="Helical" evidence="1">
    <location>
        <begin position="87"/>
        <end position="110"/>
    </location>
</feature>
<dbReference type="EMBL" id="FM954973">
    <property type="protein sequence ID" value="CAV27009.1"/>
    <property type="molecule type" value="Genomic_DNA"/>
</dbReference>
<keyword evidence="1" id="KW-1133">Transmembrane helix</keyword>
<dbReference type="KEGG" id="vsp:VS_II1109"/>
<evidence type="ECO:0000313" key="3">
    <source>
        <dbReference type="Proteomes" id="UP000009100"/>
    </source>
</evidence>
<protein>
    <recommendedName>
        <fullName evidence="4">DUF2079 domain-containing protein</fullName>
    </recommendedName>
</protein>
<reference evidence="2 3" key="1">
    <citation type="submission" date="2009-02" db="EMBL/GenBank/DDBJ databases">
        <title>Vibrio splendidus str. LGP32 complete genome.</title>
        <authorList>
            <person name="Mazel D."/>
            <person name="Le Roux F."/>
        </authorList>
    </citation>
    <scope>NUCLEOTIDE SEQUENCE [LARGE SCALE GENOMIC DNA]</scope>
    <source>
        <strain evidence="2 3">LGP32</strain>
    </source>
</reference>
<keyword evidence="1" id="KW-0472">Membrane</keyword>
<proteinExistence type="predicted"/>
<gene>
    <name evidence="2" type="ordered locus">VS_II1109</name>
</gene>
<dbReference type="eggNOG" id="ENOG50306Q7">
    <property type="taxonomic scope" value="Bacteria"/>
</dbReference>
<feature type="transmembrane region" description="Helical" evidence="1">
    <location>
        <begin position="56"/>
        <end position="75"/>
    </location>
</feature>
<keyword evidence="1" id="KW-0812">Transmembrane</keyword>
<evidence type="ECO:0008006" key="4">
    <source>
        <dbReference type="Google" id="ProtNLM"/>
    </source>
</evidence>
<name>B7VS89_VIBA3</name>